<feature type="compositionally biased region" description="Basic and acidic residues" evidence="1">
    <location>
        <begin position="47"/>
        <end position="65"/>
    </location>
</feature>
<gene>
    <name evidence="2" type="ORF">BJ875DRAFT_292008</name>
</gene>
<evidence type="ECO:0000256" key="1">
    <source>
        <dbReference type="SAM" id="MobiDB-lite"/>
    </source>
</evidence>
<evidence type="ECO:0000313" key="2">
    <source>
        <dbReference type="EMBL" id="KAG9234843.1"/>
    </source>
</evidence>
<keyword evidence="3" id="KW-1185">Reference proteome</keyword>
<proteinExistence type="predicted"/>
<feature type="region of interest" description="Disordered" evidence="1">
    <location>
        <begin position="38"/>
        <end position="65"/>
    </location>
</feature>
<dbReference type="Proteomes" id="UP000824998">
    <property type="component" value="Unassembled WGS sequence"/>
</dbReference>
<dbReference type="AlphaFoldDB" id="A0A9P7YKT2"/>
<dbReference type="EMBL" id="MU251450">
    <property type="protein sequence ID" value="KAG9234843.1"/>
    <property type="molecule type" value="Genomic_DNA"/>
</dbReference>
<feature type="region of interest" description="Disordered" evidence="1">
    <location>
        <begin position="1"/>
        <end position="22"/>
    </location>
</feature>
<accession>A0A9P7YKT2</accession>
<name>A0A9P7YKT2_9HELO</name>
<sequence length="209" mass="23069">MEREEDVRGNLPTFAHPRGRDRHCEPCVSVEALHPPLLPPWTPFHQTSEEKETPNPPKKKAEGRSSRYPFNAMESSSHRRPPPFFFFSLRPAPPRLPPFHLPPSADVQSVPATFTTAATGNVEQAVAGGGGIVGVAWPILPRCRASREGEDGRKLSKRKWKGSEIVCQAITVTSKQLGKYSHGKDTTKGSDSCCKGGCNFRIRHHMGIL</sequence>
<protein>
    <submittedName>
        <fullName evidence="2">Uncharacterized protein</fullName>
    </submittedName>
</protein>
<evidence type="ECO:0000313" key="3">
    <source>
        <dbReference type="Proteomes" id="UP000824998"/>
    </source>
</evidence>
<reference evidence="2" key="1">
    <citation type="journal article" date="2021" name="IMA Fungus">
        <title>Genomic characterization of three marine fungi, including Emericellopsis atlantica sp. nov. with signatures of a generalist lifestyle and marine biomass degradation.</title>
        <authorList>
            <person name="Hagestad O.C."/>
            <person name="Hou L."/>
            <person name="Andersen J.H."/>
            <person name="Hansen E.H."/>
            <person name="Altermark B."/>
            <person name="Li C."/>
            <person name="Kuhnert E."/>
            <person name="Cox R.J."/>
            <person name="Crous P.W."/>
            <person name="Spatafora J.W."/>
            <person name="Lail K."/>
            <person name="Amirebrahimi M."/>
            <person name="Lipzen A."/>
            <person name="Pangilinan J."/>
            <person name="Andreopoulos W."/>
            <person name="Hayes R.D."/>
            <person name="Ng V."/>
            <person name="Grigoriev I.V."/>
            <person name="Jackson S.A."/>
            <person name="Sutton T.D.S."/>
            <person name="Dobson A.D.W."/>
            <person name="Rama T."/>
        </authorList>
    </citation>
    <scope>NUCLEOTIDE SEQUENCE</scope>
    <source>
        <strain evidence="2">TRa018bII</strain>
    </source>
</reference>
<organism evidence="2 3">
    <name type="scientific">Amylocarpus encephaloides</name>
    <dbReference type="NCBI Taxonomy" id="45428"/>
    <lineage>
        <taxon>Eukaryota</taxon>
        <taxon>Fungi</taxon>
        <taxon>Dikarya</taxon>
        <taxon>Ascomycota</taxon>
        <taxon>Pezizomycotina</taxon>
        <taxon>Leotiomycetes</taxon>
        <taxon>Helotiales</taxon>
        <taxon>Helotiales incertae sedis</taxon>
        <taxon>Amylocarpus</taxon>
    </lineage>
</organism>
<comment type="caution">
    <text evidence="2">The sequence shown here is derived from an EMBL/GenBank/DDBJ whole genome shotgun (WGS) entry which is preliminary data.</text>
</comment>